<name>A0A1A9BG79_9ACTN</name>
<dbReference type="OrthoDB" id="3405119at2"/>
<feature type="signal peptide" evidence="1">
    <location>
        <begin position="1"/>
        <end position="31"/>
    </location>
</feature>
<keyword evidence="3" id="KW-1185">Reference proteome</keyword>
<sequence>MNDNGHPLDRRRLLAGAAAASAVTLTGLAVASTTGAAAAAPARPGSPLITRDRIATAALRAPDGSAPAVAVQADFHARLTAWLAFWSANSPRAWSAPVHVVARIEPAGDALVLHAIRHRRDDELHAGFAAARRDAAHLATLASLHHHFPSVRVRPDGTVRVGDGAAGFTGASEQVAFAVAACRELWGDAAATAARWPEHAGRVLARVGQPADPASHVGWAAFTRTSLRRGLGTESYE</sequence>
<evidence type="ECO:0008006" key="4">
    <source>
        <dbReference type="Google" id="ProtNLM"/>
    </source>
</evidence>
<keyword evidence="1" id="KW-0732">Signal</keyword>
<evidence type="ECO:0000313" key="3">
    <source>
        <dbReference type="Proteomes" id="UP000199558"/>
    </source>
</evidence>
<evidence type="ECO:0000313" key="2">
    <source>
        <dbReference type="EMBL" id="SBT68515.1"/>
    </source>
</evidence>
<dbReference type="Proteomes" id="UP000199558">
    <property type="component" value="Unassembled WGS sequence"/>
</dbReference>
<proteinExistence type="predicted"/>
<dbReference type="InterPro" id="IPR006311">
    <property type="entry name" value="TAT_signal"/>
</dbReference>
<dbReference type="EMBL" id="FLRH01000004">
    <property type="protein sequence ID" value="SBT68515.1"/>
    <property type="molecule type" value="Genomic_DNA"/>
</dbReference>
<dbReference type="PROSITE" id="PS51318">
    <property type="entry name" value="TAT"/>
    <property type="match status" value="1"/>
</dbReference>
<reference evidence="3" key="1">
    <citation type="submission" date="2016-06" db="EMBL/GenBank/DDBJ databases">
        <authorList>
            <person name="Varghese N."/>
            <person name="Submissions Spin"/>
        </authorList>
    </citation>
    <scope>NUCLEOTIDE SEQUENCE [LARGE SCALE GENOMIC DNA]</scope>
    <source>
        <strain evidence="3">DSM 45794</strain>
    </source>
</reference>
<organism evidence="2 3">
    <name type="scientific">Micromonospora sediminicola</name>
    <dbReference type="NCBI Taxonomy" id="946078"/>
    <lineage>
        <taxon>Bacteria</taxon>
        <taxon>Bacillati</taxon>
        <taxon>Actinomycetota</taxon>
        <taxon>Actinomycetes</taxon>
        <taxon>Micromonosporales</taxon>
        <taxon>Micromonosporaceae</taxon>
        <taxon>Micromonospora</taxon>
    </lineage>
</organism>
<gene>
    <name evidence="2" type="ORF">GA0070622_5619</name>
</gene>
<accession>A0A1A9BG79</accession>
<protein>
    <recommendedName>
        <fullName evidence="4">Tat (Twin-arginine translocation) pathway signal sequence</fullName>
    </recommendedName>
</protein>
<dbReference type="AlphaFoldDB" id="A0A1A9BG79"/>
<dbReference type="RefSeq" id="WP_091581247.1">
    <property type="nucleotide sequence ID" value="NZ_FLRH01000004.1"/>
</dbReference>
<dbReference type="STRING" id="946078.GA0070622_5619"/>
<evidence type="ECO:0000256" key="1">
    <source>
        <dbReference type="SAM" id="SignalP"/>
    </source>
</evidence>
<feature type="chain" id="PRO_5039252203" description="Tat (Twin-arginine translocation) pathway signal sequence" evidence="1">
    <location>
        <begin position="32"/>
        <end position="237"/>
    </location>
</feature>